<keyword evidence="1 2" id="KW-0238">DNA-binding</keyword>
<gene>
    <name evidence="4" type="ORF">GCM10007901_05500</name>
</gene>
<dbReference type="PROSITE" id="PS51755">
    <property type="entry name" value="OMPR_PHOB"/>
    <property type="match status" value="1"/>
</dbReference>
<dbReference type="Gene3D" id="1.25.40.10">
    <property type="entry name" value="Tetratricopeptide repeat domain"/>
    <property type="match status" value="1"/>
</dbReference>
<dbReference type="InterPro" id="IPR036388">
    <property type="entry name" value="WH-like_DNA-bd_sf"/>
</dbReference>
<protein>
    <recommendedName>
        <fullName evidence="3">OmpR/PhoB-type domain-containing protein</fullName>
    </recommendedName>
</protein>
<dbReference type="SMART" id="SM00862">
    <property type="entry name" value="Trans_reg_C"/>
    <property type="match status" value="1"/>
</dbReference>
<sequence>MGNLVYCFDDFRLDPLARELTRNGSPIVLPASTFDCLVYLIENRARAVGKDELIAAVWGRADVSDNLLAQTIVRLRRSLSDAGHEQRCIKTVPRVGYRWALDTVVEFQTTGAVSAQGQVTEPLIALGPRNSASSPKWLRPPSLLIALLLTIVAATGYGVLQYQRNKPASPVQRFDHNLAIVLPATVNGPEDWKWLQLGLMELISNHLRIAAIPTESSQNVLRLLKQANKEHGDSLASSALIISPRVTLTGTTWHVHLDAKVRNGQNWQAESSSTSVLDAAHAASDMLLAQLGYGAVSMRHGGDPQQEYLLRIDAAHLANRSDLARTLIDQAPPAVRRMPEFVYAEANVHCKQGDLARCKQGLTDLLQQLPADKKPLLRAKVLTSLWYSYYQERQFAQGEAALSEAIRLLQGQKDAEALATAYLDRSHLEFFDGKLEEAAGDLGLARVNYTLAGDSAGPSKADVAMAMIAMQRGQFVQALQLQQQAYEQYQRLGLRELLSLPLQGLAYSHKMLLQFPEELAVTDRYWPFEQKNLQFYDDYVRRDMTILRAIALADNGRTSEASAVLEQLSTQFKTDDKPAQRAWVEALLAKLALERGDTRVALSWIAKAMEGSALTQDEDKRHYAEAWLIHINILLRAGKLDELKHSVAAMQTWATPLKEQDDWIKLYLVRATAAEAWSQDQHQQALDQLKLAMAQADRLGVPELIVSVGQSYAQALLNSGNVDPAVAVSGRLSNWSQLDWRAAWTEACVYKALGQMPAWEKSRSKAQELAGDRQPLTESAVLGF</sequence>
<dbReference type="EMBL" id="BSOB01000005">
    <property type="protein sequence ID" value="GLQ91600.1"/>
    <property type="molecule type" value="Genomic_DNA"/>
</dbReference>
<organism evidence="4 5">
    <name type="scientific">Dyella acidisoli</name>
    <dbReference type="NCBI Taxonomy" id="1867834"/>
    <lineage>
        <taxon>Bacteria</taxon>
        <taxon>Pseudomonadati</taxon>
        <taxon>Pseudomonadota</taxon>
        <taxon>Gammaproteobacteria</taxon>
        <taxon>Lysobacterales</taxon>
        <taxon>Rhodanobacteraceae</taxon>
        <taxon>Dyella</taxon>
    </lineage>
</organism>
<evidence type="ECO:0000256" key="1">
    <source>
        <dbReference type="ARBA" id="ARBA00023125"/>
    </source>
</evidence>
<dbReference type="RefSeq" id="WP_284319365.1">
    <property type="nucleotide sequence ID" value="NZ_BSOB01000005.1"/>
</dbReference>
<evidence type="ECO:0000313" key="4">
    <source>
        <dbReference type="EMBL" id="GLQ91600.1"/>
    </source>
</evidence>
<keyword evidence="5" id="KW-1185">Reference proteome</keyword>
<feature type="domain" description="OmpR/PhoB-type" evidence="3">
    <location>
        <begin position="3"/>
        <end position="101"/>
    </location>
</feature>
<comment type="caution">
    <text evidence="4">The sequence shown here is derived from an EMBL/GenBank/DDBJ whole genome shotgun (WGS) entry which is preliminary data.</text>
</comment>
<dbReference type="InterPro" id="IPR016032">
    <property type="entry name" value="Sig_transdc_resp-reg_C-effctor"/>
</dbReference>
<reference evidence="5" key="1">
    <citation type="journal article" date="2019" name="Int. J. Syst. Evol. Microbiol.">
        <title>The Global Catalogue of Microorganisms (GCM) 10K type strain sequencing project: providing services to taxonomists for standard genome sequencing and annotation.</title>
        <authorList>
            <consortium name="The Broad Institute Genomics Platform"/>
            <consortium name="The Broad Institute Genome Sequencing Center for Infectious Disease"/>
            <person name="Wu L."/>
            <person name="Ma J."/>
        </authorList>
    </citation>
    <scope>NUCLEOTIDE SEQUENCE [LARGE SCALE GENOMIC DNA]</scope>
    <source>
        <strain evidence="5">NBRC 111980</strain>
    </source>
</reference>
<evidence type="ECO:0000313" key="5">
    <source>
        <dbReference type="Proteomes" id="UP001156670"/>
    </source>
</evidence>
<evidence type="ECO:0000259" key="3">
    <source>
        <dbReference type="PROSITE" id="PS51755"/>
    </source>
</evidence>
<dbReference type="SUPFAM" id="SSF48452">
    <property type="entry name" value="TPR-like"/>
    <property type="match status" value="2"/>
</dbReference>
<dbReference type="SUPFAM" id="SSF46894">
    <property type="entry name" value="C-terminal effector domain of the bipartite response regulators"/>
    <property type="match status" value="1"/>
</dbReference>
<dbReference type="Pfam" id="PF00486">
    <property type="entry name" value="Trans_reg_C"/>
    <property type="match status" value="1"/>
</dbReference>
<dbReference type="InterPro" id="IPR001867">
    <property type="entry name" value="OmpR/PhoB-type_DNA-bd"/>
</dbReference>
<proteinExistence type="predicted"/>
<feature type="DNA-binding region" description="OmpR/PhoB-type" evidence="2">
    <location>
        <begin position="3"/>
        <end position="101"/>
    </location>
</feature>
<accession>A0ABQ5XIR5</accession>
<dbReference type="CDD" id="cd00383">
    <property type="entry name" value="trans_reg_C"/>
    <property type="match status" value="1"/>
</dbReference>
<dbReference type="InterPro" id="IPR011990">
    <property type="entry name" value="TPR-like_helical_dom_sf"/>
</dbReference>
<evidence type="ECO:0000256" key="2">
    <source>
        <dbReference type="PROSITE-ProRule" id="PRU01091"/>
    </source>
</evidence>
<dbReference type="Proteomes" id="UP001156670">
    <property type="component" value="Unassembled WGS sequence"/>
</dbReference>
<name>A0ABQ5XIR5_9GAMM</name>
<dbReference type="Gene3D" id="1.10.10.10">
    <property type="entry name" value="Winged helix-like DNA-binding domain superfamily/Winged helix DNA-binding domain"/>
    <property type="match status" value="1"/>
</dbReference>